<dbReference type="PATRIC" id="fig|869719.3.peg.1065"/>
<dbReference type="AlphaFoldDB" id="A0A147I9P3"/>
<dbReference type="Proteomes" id="UP000074310">
    <property type="component" value="Unassembled WGS sequence"/>
</dbReference>
<feature type="transmembrane region" description="Helical" evidence="1">
    <location>
        <begin position="49"/>
        <end position="67"/>
    </location>
</feature>
<gene>
    <name evidence="2" type="ORF">NS334_01040</name>
</gene>
<evidence type="ECO:0000256" key="1">
    <source>
        <dbReference type="SAM" id="Phobius"/>
    </source>
</evidence>
<evidence type="ECO:0000313" key="2">
    <source>
        <dbReference type="EMBL" id="KTT76354.1"/>
    </source>
</evidence>
<keyword evidence="1" id="KW-0472">Membrane</keyword>
<reference evidence="2 3" key="1">
    <citation type="journal article" date="2016" name="Front. Microbiol.">
        <title>Genomic Resource of Rice Seed Associated Bacteria.</title>
        <authorList>
            <person name="Midha S."/>
            <person name="Bansal K."/>
            <person name="Sharma S."/>
            <person name="Kumar N."/>
            <person name="Patil P.P."/>
            <person name="Chaudhry V."/>
            <person name="Patil P.B."/>
        </authorList>
    </citation>
    <scope>NUCLEOTIDE SEQUENCE [LARGE SCALE GENOMIC DNA]</scope>
    <source>
        <strain evidence="2 3">NS334</strain>
    </source>
</reference>
<organism evidence="2 3">
    <name type="scientific">Sphingomonas endophytica</name>
    <dbReference type="NCBI Taxonomy" id="869719"/>
    <lineage>
        <taxon>Bacteria</taxon>
        <taxon>Pseudomonadati</taxon>
        <taxon>Pseudomonadota</taxon>
        <taxon>Alphaproteobacteria</taxon>
        <taxon>Sphingomonadales</taxon>
        <taxon>Sphingomonadaceae</taxon>
        <taxon>Sphingomonas</taxon>
    </lineage>
</organism>
<keyword evidence="1" id="KW-1133">Transmembrane helix</keyword>
<proteinExistence type="predicted"/>
<protein>
    <submittedName>
        <fullName evidence="2">Uncharacterized protein</fullName>
    </submittedName>
</protein>
<sequence length="76" mass="7885">MTRQKESDVSDEQPNEILATAAAAKAHEEAGATGAAALQRKGHWNPGKTWLGVGIGSAAVAAALLFANSRRDGEKK</sequence>
<name>A0A147I9P3_9SPHN</name>
<comment type="caution">
    <text evidence="2">The sequence shown here is derived from an EMBL/GenBank/DDBJ whole genome shotgun (WGS) entry which is preliminary data.</text>
</comment>
<evidence type="ECO:0000313" key="3">
    <source>
        <dbReference type="Proteomes" id="UP000074310"/>
    </source>
</evidence>
<dbReference type="EMBL" id="LDTB01000002">
    <property type="protein sequence ID" value="KTT76354.1"/>
    <property type="molecule type" value="Genomic_DNA"/>
</dbReference>
<keyword evidence="3" id="KW-1185">Reference proteome</keyword>
<accession>A0A147I9P3</accession>
<keyword evidence="1" id="KW-0812">Transmembrane</keyword>